<proteinExistence type="predicted"/>
<feature type="region of interest" description="Disordered" evidence="1">
    <location>
        <begin position="1"/>
        <end position="78"/>
    </location>
</feature>
<evidence type="ECO:0000313" key="3">
    <source>
        <dbReference type="Proteomes" id="UP001274896"/>
    </source>
</evidence>
<name>A0AAE0R002_9TELE</name>
<feature type="compositionally biased region" description="Basic and acidic residues" evidence="1">
    <location>
        <begin position="50"/>
        <end position="71"/>
    </location>
</feature>
<dbReference type="EMBL" id="JAUCMX010000008">
    <property type="protein sequence ID" value="KAK3537423.1"/>
    <property type="molecule type" value="Genomic_DNA"/>
</dbReference>
<sequence length="152" mass="16222">MAVVVNPGLDQSEISASPNHAAPPSHTPGFRSRPVDSSPCSPATTPDPDLLQHPRSQEKTTTRSDQHRSDTIRMSAPDPVVELVEALRRALTTAAAAAPPCNHFRVRRDLSFASRDRQSRGHPGTLLWLGGGLQWIPAIVFTGPGDAASPVP</sequence>
<accession>A0AAE0R002</accession>
<evidence type="ECO:0000313" key="2">
    <source>
        <dbReference type="EMBL" id="KAK3537423.1"/>
    </source>
</evidence>
<reference evidence="2" key="1">
    <citation type="submission" date="2023-06" db="EMBL/GenBank/DDBJ databases">
        <title>Male Hemibagrus guttatus genome.</title>
        <authorList>
            <person name="Bian C."/>
        </authorList>
    </citation>
    <scope>NUCLEOTIDE SEQUENCE</scope>
    <source>
        <strain evidence="2">Male_cb2023</strain>
        <tissue evidence="2">Muscle</tissue>
    </source>
</reference>
<dbReference type="Proteomes" id="UP001274896">
    <property type="component" value="Unassembled WGS sequence"/>
</dbReference>
<evidence type="ECO:0000256" key="1">
    <source>
        <dbReference type="SAM" id="MobiDB-lite"/>
    </source>
</evidence>
<dbReference type="AlphaFoldDB" id="A0AAE0R002"/>
<comment type="caution">
    <text evidence="2">The sequence shown here is derived from an EMBL/GenBank/DDBJ whole genome shotgun (WGS) entry which is preliminary data.</text>
</comment>
<gene>
    <name evidence="2" type="ORF">QTP70_009649</name>
</gene>
<keyword evidence="3" id="KW-1185">Reference proteome</keyword>
<organism evidence="2 3">
    <name type="scientific">Hemibagrus guttatus</name>
    <dbReference type="NCBI Taxonomy" id="175788"/>
    <lineage>
        <taxon>Eukaryota</taxon>
        <taxon>Metazoa</taxon>
        <taxon>Chordata</taxon>
        <taxon>Craniata</taxon>
        <taxon>Vertebrata</taxon>
        <taxon>Euteleostomi</taxon>
        <taxon>Actinopterygii</taxon>
        <taxon>Neopterygii</taxon>
        <taxon>Teleostei</taxon>
        <taxon>Ostariophysi</taxon>
        <taxon>Siluriformes</taxon>
        <taxon>Bagridae</taxon>
        <taxon>Hemibagrus</taxon>
    </lineage>
</organism>
<protein>
    <submittedName>
        <fullName evidence="2">Uncharacterized protein</fullName>
    </submittedName>
</protein>